<feature type="transmembrane region" description="Helical" evidence="1">
    <location>
        <begin position="115"/>
        <end position="135"/>
    </location>
</feature>
<protein>
    <submittedName>
        <fullName evidence="2">Uncharacterized protein</fullName>
    </submittedName>
</protein>
<evidence type="ECO:0000313" key="3">
    <source>
        <dbReference type="Proteomes" id="UP000317722"/>
    </source>
</evidence>
<keyword evidence="3" id="KW-1185">Reference proteome</keyword>
<gene>
    <name evidence="2" type="ORF">EAH86_12875</name>
</gene>
<name>A0A502CWB4_9MICO</name>
<dbReference type="AlphaFoldDB" id="A0A502CWB4"/>
<sequence>MLGVSERTAGRVAARLLAVESALLAVSLPGQLIFLLSLRWQVGPAPQLHRMAATILPLELLALVTGILAGCAAAAVARRRTDAFALTVTTAVLTVVQAIGWAGVLQGHLQDPALATAWTLTTVPPLVALALLVVARRRSTGSAATALQ</sequence>
<feature type="transmembrane region" description="Helical" evidence="1">
    <location>
        <begin position="83"/>
        <end position="103"/>
    </location>
</feature>
<reference evidence="2 3" key="1">
    <citation type="journal article" date="2019" name="Environ. Microbiol.">
        <title>Species interactions and distinct microbial communities in high Arctic permafrost affected cryosols are associated with the CH4 and CO2 gas fluxes.</title>
        <authorList>
            <person name="Altshuler I."/>
            <person name="Hamel J."/>
            <person name="Turney S."/>
            <person name="Magnuson E."/>
            <person name="Levesque R."/>
            <person name="Greer C."/>
            <person name="Whyte L.G."/>
        </authorList>
    </citation>
    <scope>NUCLEOTIDE SEQUENCE [LARGE SCALE GENOMIC DNA]</scope>
    <source>
        <strain evidence="2 3">S9.3A</strain>
    </source>
</reference>
<proteinExistence type="predicted"/>
<evidence type="ECO:0000313" key="2">
    <source>
        <dbReference type="EMBL" id="TPG16116.1"/>
    </source>
</evidence>
<feature type="transmembrane region" description="Helical" evidence="1">
    <location>
        <begin position="12"/>
        <end position="35"/>
    </location>
</feature>
<keyword evidence="1" id="KW-0472">Membrane</keyword>
<organism evidence="2 3">
    <name type="scientific">Pedococcus bigeumensis</name>
    <dbReference type="NCBI Taxonomy" id="433644"/>
    <lineage>
        <taxon>Bacteria</taxon>
        <taxon>Bacillati</taxon>
        <taxon>Actinomycetota</taxon>
        <taxon>Actinomycetes</taxon>
        <taxon>Micrococcales</taxon>
        <taxon>Intrasporangiaceae</taxon>
        <taxon>Pedococcus</taxon>
    </lineage>
</organism>
<keyword evidence="1" id="KW-1133">Transmembrane helix</keyword>
<evidence type="ECO:0000256" key="1">
    <source>
        <dbReference type="SAM" id="Phobius"/>
    </source>
</evidence>
<feature type="transmembrane region" description="Helical" evidence="1">
    <location>
        <begin position="55"/>
        <end position="76"/>
    </location>
</feature>
<comment type="caution">
    <text evidence="2">The sequence shown here is derived from an EMBL/GenBank/DDBJ whole genome shotgun (WGS) entry which is preliminary data.</text>
</comment>
<dbReference type="EMBL" id="RCZM01000004">
    <property type="protein sequence ID" value="TPG16116.1"/>
    <property type="molecule type" value="Genomic_DNA"/>
</dbReference>
<keyword evidence="1" id="KW-0812">Transmembrane</keyword>
<accession>A0A502CWB4</accession>
<dbReference type="Proteomes" id="UP000317722">
    <property type="component" value="Unassembled WGS sequence"/>
</dbReference>